<comment type="caution">
    <text evidence="2">The sequence shown here is derived from an EMBL/GenBank/DDBJ whole genome shotgun (WGS) entry which is preliminary data.</text>
</comment>
<name>A0ABW2NUN3_9ACTN</name>
<evidence type="ECO:0000259" key="1">
    <source>
        <dbReference type="Pfam" id="PF00668"/>
    </source>
</evidence>
<organism evidence="2 3">
    <name type="scientific">Sphaerisporangium rhizosphaerae</name>
    <dbReference type="NCBI Taxonomy" id="2269375"/>
    <lineage>
        <taxon>Bacteria</taxon>
        <taxon>Bacillati</taxon>
        <taxon>Actinomycetota</taxon>
        <taxon>Actinomycetes</taxon>
        <taxon>Streptosporangiales</taxon>
        <taxon>Streptosporangiaceae</taxon>
        <taxon>Sphaerisporangium</taxon>
    </lineage>
</organism>
<dbReference type="Gene3D" id="3.30.559.10">
    <property type="entry name" value="Chloramphenicol acetyltransferase-like domain"/>
    <property type="match status" value="1"/>
</dbReference>
<proteinExistence type="predicted"/>
<dbReference type="InterPro" id="IPR001242">
    <property type="entry name" value="Condensation_dom"/>
</dbReference>
<dbReference type="PANTHER" id="PTHR45527:SF1">
    <property type="entry name" value="FATTY ACID SYNTHASE"/>
    <property type="match status" value="1"/>
</dbReference>
<evidence type="ECO:0000313" key="3">
    <source>
        <dbReference type="Proteomes" id="UP001596496"/>
    </source>
</evidence>
<reference evidence="3" key="1">
    <citation type="journal article" date="2019" name="Int. J. Syst. Evol. Microbiol.">
        <title>The Global Catalogue of Microorganisms (GCM) 10K type strain sequencing project: providing services to taxonomists for standard genome sequencing and annotation.</title>
        <authorList>
            <consortium name="The Broad Institute Genomics Platform"/>
            <consortium name="The Broad Institute Genome Sequencing Center for Infectious Disease"/>
            <person name="Wu L."/>
            <person name="Ma J."/>
        </authorList>
    </citation>
    <scope>NUCLEOTIDE SEQUENCE [LARGE SCALE GENOMIC DNA]</scope>
    <source>
        <strain evidence="3">CECT 7649</strain>
    </source>
</reference>
<dbReference type="Pfam" id="PF00668">
    <property type="entry name" value="Condensation"/>
    <property type="match status" value="1"/>
</dbReference>
<dbReference type="InterPro" id="IPR023213">
    <property type="entry name" value="CAT-like_dom_sf"/>
</dbReference>
<dbReference type="PANTHER" id="PTHR45527">
    <property type="entry name" value="NONRIBOSOMAL PEPTIDE SYNTHETASE"/>
    <property type="match status" value="1"/>
</dbReference>
<sequence>MTISAPPQAPAGTAERIPLSFNQEFLCNFDVGDEEGPFGPKYNIVCGWRLTGAVDVETLQDALDDVVTRHESLRTIIVRSAETRYQEVLPPTPAALLVRDFTGVAPGDRELRAEQLLIELEAGAYGIGELPLLRAVIGRFADDDAVLVLIAHHTAADEWSMRLIMRDLVGCYASRSGHQVELPEVCQYGEYARWEQESAAGAASADKRAFWRERLRGARILATPTDHPRSAGLPKATAWHRFWIPAELTSGVFEIGRGMRSSPFMVLLAAYATLLRKETGVTDIVVPTFTSGRAQPRFMDTVGSFFNFVPLRIDLSGCDTFRQVVERTRATCISAYTHDIPFAQVLEEAPELMLPSIADDRAVCAFQVFRSPLAGQEESAGGLAYSEIRRRLLSQPVGGDIPDGAMWHLEIDSTGDIVGTLGFNSNLFDKSTITRMASEFHQVVADAVTAPDAPLRWGPPPGAVTA</sequence>
<dbReference type="EMBL" id="JBHTCG010000002">
    <property type="protein sequence ID" value="MFC7381118.1"/>
    <property type="molecule type" value="Genomic_DNA"/>
</dbReference>
<protein>
    <submittedName>
        <fullName evidence="2">Condensation domain-containing protein</fullName>
    </submittedName>
</protein>
<accession>A0ABW2NUN3</accession>
<dbReference type="RefSeq" id="WP_380824069.1">
    <property type="nucleotide sequence ID" value="NZ_JBHTCG010000002.1"/>
</dbReference>
<keyword evidence="3" id="KW-1185">Reference proteome</keyword>
<feature type="domain" description="Condensation" evidence="1">
    <location>
        <begin position="41"/>
        <end position="456"/>
    </location>
</feature>
<gene>
    <name evidence="2" type="ORF">ACFQSB_02795</name>
</gene>
<evidence type="ECO:0000313" key="2">
    <source>
        <dbReference type="EMBL" id="MFC7381118.1"/>
    </source>
</evidence>
<dbReference type="Gene3D" id="3.30.559.30">
    <property type="entry name" value="Nonribosomal peptide synthetase, condensation domain"/>
    <property type="match status" value="1"/>
</dbReference>
<dbReference type="SUPFAM" id="SSF52777">
    <property type="entry name" value="CoA-dependent acyltransferases"/>
    <property type="match status" value="2"/>
</dbReference>
<dbReference type="Proteomes" id="UP001596496">
    <property type="component" value="Unassembled WGS sequence"/>
</dbReference>